<organism evidence="2 3">
    <name type="scientific">Trichoderma aggressivum f. europaeum</name>
    <dbReference type="NCBI Taxonomy" id="173218"/>
    <lineage>
        <taxon>Eukaryota</taxon>
        <taxon>Fungi</taxon>
        <taxon>Dikarya</taxon>
        <taxon>Ascomycota</taxon>
        <taxon>Pezizomycotina</taxon>
        <taxon>Sordariomycetes</taxon>
        <taxon>Hypocreomycetidae</taxon>
        <taxon>Hypocreales</taxon>
        <taxon>Hypocreaceae</taxon>
        <taxon>Trichoderma</taxon>
    </lineage>
</organism>
<dbReference type="InterPro" id="IPR036291">
    <property type="entry name" value="NAD(P)-bd_dom_sf"/>
</dbReference>
<sequence>MVKLCGLIGGAFDTEISVFALFQFSGLSNMASKLQLSNVDQVINREEETSVHPLSVVDGNILEQVSDNLEVLLTGTTGFLTSCILRQLVADKRASKVHCVALRGIHSLTIESKKVIYVHRIIHNGATVPILQSYSSLRAPNFERTKTLVSLAASREIPLHHVLSAGMVKFIGLDGLPSSQSLNTNFQLMDRMAIQQRTGQQGLFEKKLRKIPTCLYGFISLNLIKHSLSLHAIPDLSSWRGSFDFVLVDDVAASIAAVLTNKIPARELKQPLEVKKGIKLEVLSLEEGVDKARDAASCTMSPSSVVLFLYCYNGMFGNTAPAWSLCNGNDALQSLGGHHASFIQPGSLQWYDSVVNLQVNVIDSISTLEIPNYWALLVTQHLIGNESQPLSKTASGAGFDYASFGRGAPVSVNSYARLVQLTEATLDISIAPNNGTQSFYSVPCAKASQLPSLKHQVGAGTPELEIFAQNFGRQRVDH</sequence>
<dbReference type="RefSeq" id="XP_062751870.1">
    <property type="nucleotide sequence ID" value="XM_062904018.1"/>
</dbReference>
<evidence type="ECO:0000259" key="1">
    <source>
        <dbReference type="Pfam" id="PF07993"/>
    </source>
</evidence>
<proteinExistence type="predicted"/>
<name>A0AAE1I987_9HYPO</name>
<dbReference type="SUPFAM" id="SSF51735">
    <property type="entry name" value="NAD(P)-binding Rossmann-fold domains"/>
    <property type="match status" value="1"/>
</dbReference>
<evidence type="ECO:0000313" key="2">
    <source>
        <dbReference type="EMBL" id="KAK4064118.1"/>
    </source>
</evidence>
<feature type="domain" description="Thioester reductase (TE)" evidence="1">
    <location>
        <begin position="118"/>
        <end position="165"/>
    </location>
</feature>
<dbReference type="Gene3D" id="3.40.50.720">
    <property type="entry name" value="NAD(P)-binding Rossmann-like Domain"/>
    <property type="match status" value="1"/>
</dbReference>
<keyword evidence="3" id="KW-1185">Reference proteome</keyword>
<dbReference type="Proteomes" id="UP001273209">
    <property type="component" value="Unassembled WGS sequence"/>
</dbReference>
<dbReference type="AlphaFoldDB" id="A0AAE1I987"/>
<protein>
    <recommendedName>
        <fullName evidence="1">Thioester reductase (TE) domain-containing protein</fullName>
    </recommendedName>
</protein>
<accession>A0AAE1I987</accession>
<comment type="caution">
    <text evidence="2">The sequence shown here is derived from an EMBL/GenBank/DDBJ whole genome shotgun (WGS) entry which is preliminary data.</text>
</comment>
<dbReference type="InterPro" id="IPR013120">
    <property type="entry name" value="FAR_NAD-bd"/>
</dbReference>
<dbReference type="GeneID" id="87923921"/>
<dbReference type="EMBL" id="JAWRVG010000049">
    <property type="protein sequence ID" value="KAK4064118.1"/>
    <property type="molecule type" value="Genomic_DNA"/>
</dbReference>
<gene>
    <name evidence="2" type="ORF">Triagg1_9097</name>
</gene>
<evidence type="ECO:0000313" key="3">
    <source>
        <dbReference type="Proteomes" id="UP001273209"/>
    </source>
</evidence>
<dbReference type="Pfam" id="PF07993">
    <property type="entry name" value="NAD_binding_4"/>
    <property type="match status" value="1"/>
</dbReference>
<reference evidence="2" key="1">
    <citation type="submission" date="2023-11" db="EMBL/GenBank/DDBJ databases">
        <title>The genome sequences of three competitors of mushroom-forming fungi.</title>
        <authorList>
            <person name="Beijen E."/>
            <person name="Ohm R.A."/>
        </authorList>
    </citation>
    <scope>NUCLEOTIDE SEQUENCE</scope>
    <source>
        <strain evidence="2">CBS 100526</strain>
    </source>
</reference>